<name>A0ACC0C549_CATRO</name>
<dbReference type="EMBL" id="CM044701">
    <property type="protein sequence ID" value="KAI5679977.1"/>
    <property type="molecule type" value="Genomic_DNA"/>
</dbReference>
<gene>
    <name evidence="1" type="ORF">M9H77_01204</name>
</gene>
<accession>A0ACC0C549</accession>
<protein>
    <submittedName>
        <fullName evidence="1">Uncharacterized protein</fullName>
    </submittedName>
</protein>
<sequence length="180" mass="20962">MDVYSWFRRSLSSSRRNSTSSAAAADKSGGVKDDEIHLYGLTDQLIEFVKSFSLDTFKNFSLQDEEGDSNGDETSANVRKDLSEWQERHAMLVLSKVKELSQLRFRLCPRYLKEREFWRIYFALVKSYIAKYELHAIQLAKLKEMRLENGTRKDVNTYEVEMSETKQAKSVVRADSLEHD</sequence>
<evidence type="ECO:0000313" key="2">
    <source>
        <dbReference type="Proteomes" id="UP001060085"/>
    </source>
</evidence>
<comment type="caution">
    <text evidence="1">The sequence shown here is derived from an EMBL/GenBank/DDBJ whole genome shotgun (WGS) entry which is preliminary data.</text>
</comment>
<keyword evidence="2" id="KW-1185">Reference proteome</keyword>
<proteinExistence type="predicted"/>
<reference evidence="2" key="1">
    <citation type="journal article" date="2023" name="Nat. Plants">
        <title>Single-cell RNA sequencing provides a high-resolution roadmap for understanding the multicellular compartmentation of specialized metabolism.</title>
        <authorList>
            <person name="Sun S."/>
            <person name="Shen X."/>
            <person name="Li Y."/>
            <person name="Li Y."/>
            <person name="Wang S."/>
            <person name="Li R."/>
            <person name="Zhang H."/>
            <person name="Shen G."/>
            <person name="Guo B."/>
            <person name="Wei J."/>
            <person name="Xu J."/>
            <person name="St-Pierre B."/>
            <person name="Chen S."/>
            <person name="Sun C."/>
        </authorList>
    </citation>
    <scope>NUCLEOTIDE SEQUENCE [LARGE SCALE GENOMIC DNA]</scope>
</reference>
<evidence type="ECO:0000313" key="1">
    <source>
        <dbReference type="EMBL" id="KAI5679977.1"/>
    </source>
</evidence>
<dbReference type="Proteomes" id="UP001060085">
    <property type="component" value="Linkage Group LG01"/>
</dbReference>
<organism evidence="1 2">
    <name type="scientific">Catharanthus roseus</name>
    <name type="common">Madagascar periwinkle</name>
    <name type="synonym">Vinca rosea</name>
    <dbReference type="NCBI Taxonomy" id="4058"/>
    <lineage>
        <taxon>Eukaryota</taxon>
        <taxon>Viridiplantae</taxon>
        <taxon>Streptophyta</taxon>
        <taxon>Embryophyta</taxon>
        <taxon>Tracheophyta</taxon>
        <taxon>Spermatophyta</taxon>
        <taxon>Magnoliopsida</taxon>
        <taxon>eudicotyledons</taxon>
        <taxon>Gunneridae</taxon>
        <taxon>Pentapetalae</taxon>
        <taxon>asterids</taxon>
        <taxon>lamiids</taxon>
        <taxon>Gentianales</taxon>
        <taxon>Apocynaceae</taxon>
        <taxon>Rauvolfioideae</taxon>
        <taxon>Vinceae</taxon>
        <taxon>Catharanthinae</taxon>
        <taxon>Catharanthus</taxon>
    </lineage>
</organism>